<dbReference type="OrthoDB" id="379546at2157"/>
<dbReference type="EMBL" id="RDFA01000001">
    <property type="protein sequence ID" value="RXK51993.1"/>
    <property type="molecule type" value="Genomic_DNA"/>
</dbReference>
<feature type="transmembrane region" description="Helical" evidence="1">
    <location>
        <begin position="143"/>
        <end position="164"/>
    </location>
</feature>
<reference evidence="2 3" key="1">
    <citation type="submission" date="2019-01" db="EMBL/GenBank/DDBJ databases">
        <title>Halorientalis sp. F13-25 a new haloarchaeum isolated from hypersaline water.</title>
        <authorList>
            <person name="Ana D.-V."/>
            <person name="Cristina S.-P."/>
            <person name="Antonio V."/>
        </authorList>
    </citation>
    <scope>NUCLEOTIDE SEQUENCE [LARGE SCALE GENOMIC DNA]</scope>
    <source>
        <strain evidence="2 3">F13-25</strain>
    </source>
</reference>
<feature type="transmembrane region" description="Helical" evidence="1">
    <location>
        <begin position="37"/>
        <end position="56"/>
    </location>
</feature>
<sequence>MYYFGRRPRLSLSVLGTTSILTEYLLSGELFHGYSLSVNAVLLHAGVFSLLLPGTMTLCVKTSLRSDLCGVVSALLTLAVLYPLAVGFIWYDLVVTLPPYNAGNPTLVGMARNRLTFVLGLAPITAGVISGAYVATPREKRSLAVPILACALVIGGPALGYWLAVQSGAHGGFAMLLFVLLALGAGLGSLPLAVFTKLEYDAFSDEQES</sequence>
<keyword evidence="1" id="KW-1133">Transmembrane helix</keyword>
<proteinExistence type="predicted"/>
<name>A0A498L9X8_9EURY</name>
<evidence type="ECO:0000313" key="3">
    <source>
        <dbReference type="Proteomes" id="UP000289691"/>
    </source>
</evidence>
<evidence type="ECO:0000256" key="1">
    <source>
        <dbReference type="SAM" id="Phobius"/>
    </source>
</evidence>
<feature type="transmembrane region" description="Helical" evidence="1">
    <location>
        <begin position="170"/>
        <end position="195"/>
    </location>
</feature>
<feature type="transmembrane region" description="Helical" evidence="1">
    <location>
        <begin position="115"/>
        <end position="136"/>
    </location>
</feature>
<comment type="caution">
    <text evidence="2">The sequence shown here is derived from an EMBL/GenBank/DDBJ whole genome shotgun (WGS) entry which is preliminary data.</text>
</comment>
<gene>
    <name evidence="2" type="ORF">EAF64_05010</name>
</gene>
<protein>
    <submittedName>
        <fullName evidence="2">Uncharacterized protein</fullName>
    </submittedName>
</protein>
<keyword evidence="1" id="KW-0472">Membrane</keyword>
<keyword evidence="3" id="KW-1185">Reference proteome</keyword>
<keyword evidence="1" id="KW-0812">Transmembrane</keyword>
<dbReference type="AlphaFoldDB" id="A0A498L9X8"/>
<accession>A0A498L9X8</accession>
<evidence type="ECO:0000313" key="2">
    <source>
        <dbReference type="EMBL" id="RXK51993.1"/>
    </source>
</evidence>
<feature type="transmembrane region" description="Helical" evidence="1">
    <location>
        <begin position="68"/>
        <end position="91"/>
    </location>
</feature>
<dbReference type="RefSeq" id="WP_129067848.1">
    <property type="nucleotide sequence ID" value="NZ_RDFA01000001.1"/>
</dbReference>
<organism evidence="2 3">
    <name type="scientific">Halorientalis pallida</name>
    <dbReference type="NCBI Taxonomy" id="2479928"/>
    <lineage>
        <taxon>Archaea</taxon>
        <taxon>Methanobacteriati</taxon>
        <taxon>Methanobacteriota</taxon>
        <taxon>Stenosarchaea group</taxon>
        <taxon>Halobacteria</taxon>
        <taxon>Halobacteriales</taxon>
        <taxon>Haloarculaceae</taxon>
        <taxon>Halorientalis</taxon>
    </lineage>
</organism>
<dbReference type="Proteomes" id="UP000289691">
    <property type="component" value="Unassembled WGS sequence"/>
</dbReference>